<proteinExistence type="predicted"/>
<feature type="region of interest" description="Disordered" evidence="1">
    <location>
        <begin position="119"/>
        <end position="145"/>
    </location>
</feature>
<protein>
    <recommendedName>
        <fullName evidence="7">Pyrroloquinoline-quinone binding quinoprotein</fullName>
    </recommendedName>
</protein>
<gene>
    <name evidence="3" type="ORF">HNR71_001101</name>
    <name evidence="4" type="ORF">HPO96_15905</name>
</gene>
<dbReference type="InterPro" id="IPR011047">
    <property type="entry name" value="Quinoprotein_ADH-like_sf"/>
</dbReference>
<dbReference type="RefSeq" id="WP_171674216.1">
    <property type="nucleotide sequence ID" value="NZ_BAAAGT010000001.1"/>
</dbReference>
<dbReference type="Proteomes" id="UP000534306">
    <property type="component" value="Unassembled WGS sequence"/>
</dbReference>
<dbReference type="EMBL" id="JABJRC010000003">
    <property type="protein sequence ID" value="NOL41732.1"/>
    <property type="molecule type" value="Genomic_DNA"/>
</dbReference>
<evidence type="ECO:0000313" key="4">
    <source>
        <dbReference type="EMBL" id="NOL41732.1"/>
    </source>
</evidence>
<dbReference type="InterPro" id="IPR015943">
    <property type="entry name" value="WD40/YVTN_repeat-like_dom_sf"/>
</dbReference>
<dbReference type="EMBL" id="JACHKF010000001">
    <property type="protein sequence ID" value="MBB6565464.1"/>
    <property type="molecule type" value="Genomic_DNA"/>
</dbReference>
<keyword evidence="2" id="KW-1133">Transmembrane helix</keyword>
<evidence type="ECO:0008006" key="7">
    <source>
        <dbReference type="Google" id="ProtNLM"/>
    </source>
</evidence>
<feature type="compositionally biased region" description="Pro residues" evidence="1">
    <location>
        <begin position="119"/>
        <end position="137"/>
    </location>
</feature>
<feature type="transmembrane region" description="Helical" evidence="2">
    <location>
        <begin position="90"/>
        <end position="113"/>
    </location>
</feature>
<evidence type="ECO:0000256" key="1">
    <source>
        <dbReference type="SAM" id="MobiDB-lite"/>
    </source>
</evidence>
<dbReference type="SUPFAM" id="SSF50998">
    <property type="entry name" value="Quinoprotein alcohol dehydrogenase-like"/>
    <property type="match status" value="1"/>
</dbReference>
<dbReference type="Proteomes" id="UP000553957">
    <property type="component" value="Unassembled WGS sequence"/>
</dbReference>
<accession>A0A7Y4NZ75</accession>
<sequence>MAEKIPSWPKVSIHLYDDHNAEVKIAGRSHPVNHHDPRQAALQLVSEQAAQLGRPVKATAVEADGTSWPLVIHPDGEVEAIEIARKKKPIWPIVVAFSLAGVLIAGTTLWLTVLRPKGPPPPPKASPTLPALPPPSIAPDQFSARPVPPGWTPKASWTVDIAANSQPAVSPDGSEVAVLTQDKKIAVFDTEGKVKWQDKVPSGVDAPVYTTIDGKPVLAVANDDTLYYWAGNGAEAVEVALPNSSTVQFFGTSPLVLLASNAGASVVSGGELKPVPNQPRLSTMLLAEGQKTLMARYEGPLYWSEPGQPLQTLELKPPKGVKDVERIVAASPDRVLVFWKAAGQDMVVPAVHSSADGSPKATCAAANVNDSQNWQWLPDASRKVAAWGECLINFSTGKTSLYPNFRPLSVTGTTIYGSVNSKLVTVTPGGKSRTIPTDTARPWGVAGPHAIVVHDDVVYALDKP</sequence>
<evidence type="ECO:0000313" key="5">
    <source>
        <dbReference type="Proteomes" id="UP000534306"/>
    </source>
</evidence>
<evidence type="ECO:0000313" key="3">
    <source>
        <dbReference type="EMBL" id="MBB6565464.1"/>
    </source>
</evidence>
<keyword evidence="2" id="KW-0472">Membrane</keyword>
<keyword evidence="5" id="KW-1185">Reference proteome</keyword>
<evidence type="ECO:0000256" key="2">
    <source>
        <dbReference type="SAM" id="Phobius"/>
    </source>
</evidence>
<dbReference type="AlphaFoldDB" id="A0A7Y4NZ75"/>
<reference evidence="3 6" key="2">
    <citation type="submission" date="2020-08" db="EMBL/GenBank/DDBJ databases">
        <title>Sequencing the genomes of 1000 actinobacteria strains.</title>
        <authorList>
            <person name="Klenk H.-P."/>
        </authorList>
    </citation>
    <scope>NUCLEOTIDE SEQUENCE [LARGE SCALE GENOMIC DNA]</scope>
    <source>
        <strain evidence="3 6">DSM 15626</strain>
    </source>
</reference>
<comment type="caution">
    <text evidence="4">The sequence shown here is derived from an EMBL/GenBank/DDBJ whole genome shotgun (WGS) entry which is preliminary data.</text>
</comment>
<evidence type="ECO:0000313" key="6">
    <source>
        <dbReference type="Proteomes" id="UP000553957"/>
    </source>
</evidence>
<dbReference type="Gene3D" id="2.130.10.10">
    <property type="entry name" value="YVTN repeat-like/Quinoprotein amine dehydrogenase"/>
    <property type="match status" value="1"/>
</dbReference>
<keyword evidence="2" id="KW-0812">Transmembrane</keyword>
<reference evidence="4 5" key="1">
    <citation type="submission" date="2020-05" db="EMBL/GenBank/DDBJ databases">
        <title>Genome sequence of Kribbella sandramycini ATCC 39419.</title>
        <authorList>
            <person name="Maclea K.S."/>
            <person name="Fair J.L."/>
        </authorList>
    </citation>
    <scope>NUCLEOTIDE SEQUENCE [LARGE SCALE GENOMIC DNA]</scope>
    <source>
        <strain evidence="4 5">ATCC 39419</strain>
    </source>
</reference>
<name>A0A7Y4NZ75_9ACTN</name>
<organism evidence="4 5">
    <name type="scientific">Kribbella sandramycini</name>
    <dbReference type="NCBI Taxonomy" id="60450"/>
    <lineage>
        <taxon>Bacteria</taxon>
        <taxon>Bacillati</taxon>
        <taxon>Actinomycetota</taxon>
        <taxon>Actinomycetes</taxon>
        <taxon>Propionibacteriales</taxon>
        <taxon>Kribbellaceae</taxon>
        <taxon>Kribbella</taxon>
    </lineage>
</organism>